<dbReference type="GO" id="GO:0051301">
    <property type="term" value="P:cell division"/>
    <property type="evidence" value="ECO:0007669"/>
    <property type="project" value="UniProtKB-KW"/>
</dbReference>
<evidence type="ECO:0000256" key="5">
    <source>
        <dbReference type="ARBA" id="ARBA00022803"/>
    </source>
</evidence>
<protein>
    <submittedName>
        <fullName evidence="10">TPR-like protein</fullName>
    </submittedName>
</protein>
<keyword evidence="11" id="KW-1185">Reference proteome</keyword>
<dbReference type="Pfam" id="PF04049">
    <property type="entry name" value="ANAPC8"/>
    <property type="match status" value="1"/>
</dbReference>
<dbReference type="GO" id="GO:0031145">
    <property type="term" value="P:anaphase-promoting complex-dependent catabolic process"/>
    <property type="evidence" value="ECO:0007669"/>
    <property type="project" value="TreeGrafter"/>
</dbReference>
<dbReference type="SUPFAM" id="SSF48452">
    <property type="entry name" value="TPR-like"/>
    <property type="match status" value="2"/>
</dbReference>
<dbReference type="GO" id="GO:0005680">
    <property type="term" value="C:anaphase-promoting complex"/>
    <property type="evidence" value="ECO:0007669"/>
    <property type="project" value="InterPro"/>
</dbReference>
<keyword evidence="4" id="KW-0833">Ubl conjugation pathway</keyword>
<dbReference type="AlphaFoldDB" id="A0AAN6ZHE8"/>
<feature type="domain" description="Cdc23" evidence="9">
    <location>
        <begin position="10"/>
        <end position="317"/>
    </location>
</feature>
<dbReference type="Pfam" id="PF13181">
    <property type="entry name" value="TPR_8"/>
    <property type="match status" value="2"/>
</dbReference>
<dbReference type="PROSITE" id="PS50005">
    <property type="entry name" value="TPR"/>
    <property type="match status" value="3"/>
</dbReference>
<keyword evidence="6" id="KW-0131">Cell cycle</keyword>
<dbReference type="PANTHER" id="PTHR12558">
    <property type="entry name" value="CELL DIVISION CYCLE 16,23,27"/>
    <property type="match status" value="1"/>
</dbReference>
<reference evidence="10" key="1">
    <citation type="journal article" date="2023" name="Mol. Phylogenet. Evol.">
        <title>Genome-scale phylogeny and comparative genomics of the fungal order Sordariales.</title>
        <authorList>
            <person name="Hensen N."/>
            <person name="Bonometti L."/>
            <person name="Westerberg I."/>
            <person name="Brannstrom I.O."/>
            <person name="Guillou S."/>
            <person name="Cros-Aarteil S."/>
            <person name="Calhoun S."/>
            <person name="Haridas S."/>
            <person name="Kuo A."/>
            <person name="Mondo S."/>
            <person name="Pangilinan J."/>
            <person name="Riley R."/>
            <person name="LaButti K."/>
            <person name="Andreopoulos B."/>
            <person name="Lipzen A."/>
            <person name="Chen C."/>
            <person name="Yan M."/>
            <person name="Daum C."/>
            <person name="Ng V."/>
            <person name="Clum A."/>
            <person name="Steindorff A."/>
            <person name="Ohm R.A."/>
            <person name="Martin F."/>
            <person name="Silar P."/>
            <person name="Natvig D.O."/>
            <person name="Lalanne C."/>
            <person name="Gautier V."/>
            <person name="Ament-Velasquez S.L."/>
            <person name="Kruys A."/>
            <person name="Hutchinson M.I."/>
            <person name="Powell A.J."/>
            <person name="Barry K."/>
            <person name="Miller A.N."/>
            <person name="Grigoriev I.V."/>
            <person name="Debuchy R."/>
            <person name="Gladieux P."/>
            <person name="Hiltunen Thoren M."/>
            <person name="Johannesson H."/>
        </authorList>
    </citation>
    <scope>NUCLEOTIDE SEQUENCE</scope>
    <source>
        <strain evidence="10">CBS 123565</strain>
    </source>
</reference>
<keyword evidence="1" id="KW-0132">Cell division</keyword>
<gene>
    <name evidence="10" type="ORF">BT67DRAFT_453915</name>
</gene>
<keyword evidence="2" id="KW-0677">Repeat</keyword>
<keyword evidence="5 7" id="KW-0802">TPR repeat</keyword>
<proteinExistence type="predicted"/>
<keyword evidence="3" id="KW-0498">Mitosis</keyword>
<dbReference type="GO" id="GO:0016567">
    <property type="term" value="P:protein ubiquitination"/>
    <property type="evidence" value="ECO:0007669"/>
    <property type="project" value="TreeGrafter"/>
</dbReference>
<dbReference type="Gene3D" id="1.25.40.10">
    <property type="entry name" value="Tetratricopeptide repeat domain"/>
    <property type="match status" value="2"/>
</dbReference>
<evidence type="ECO:0000256" key="4">
    <source>
        <dbReference type="ARBA" id="ARBA00022786"/>
    </source>
</evidence>
<evidence type="ECO:0000256" key="8">
    <source>
        <dbReference type="SAM" id="MobiDB-lite"/>
    </source>
</evidence>
<name>A0AAN6ZHE8_9PEZI</name>
<feature type="repeat" description="TPR" evidence="7">
    <location>
        <begin position="378"/>
        <end position="411"/>
    </location>
</feature>
<evidence type="ECO:0000256" key="1">
    <source>
        <dbReference type="ARBA" id="ARBA00022618"/>
    </source>
</evidence>
<dbReference type="InterPro" id="IPR019734">
    <property type="entry name" value="TPR_rpt"/>
</dbReference>
<dbReference type="PANTHER" id="PTHR12558:SF10">
    <property type="entry name" value="CELL DIVISION CYCLE PROTEIN 23 HOMOLOG"/>
    <property type="match status" value="1"/>
</dbReference>
<accession>A0AAN6ZHE8</accession>
<dbReference type="Pfam" id="PF13414">
    <property type="entry name" value="TPR_11"/>
    <property type="match status" value="1"/>
</dbReference>
<sequence>MGLSAKDSLQLREALQLAVVKCAERCLYQSAKWAAELLDALPDPSADVERPVPNATGVYVHPLFTPNPDPAEAALEARELGQYLLAKSYFDCKEFERCAAVFLPESLLAGLLSTKPNEGDPAKGKGKGKGKGKAAASLQSETRLPEISQKSLFLALYAKVISGEKHKDEDTEMIMGPQDLGSVTDKQLVVVGRFLARWLAERKGEDGDFSSSQGFLEYLYGMVLAKEKNDTLALDHLMQSVHLFPWNWGAWLEITNLVARVEQLNKVTPHLPQNIMSYIFHNNAAVNLYQQGPELAASLNDLLGIFPTSSFLLTCKALLCYHSKDLFSAEQEFSNLLALHPHRLDSLDHYSNILYVLNLRPKLAFLAHLCSSTDKFRPESCVVIGNYYSLLSLHEKAVQYFRRALALDRSCLSAWTLMGHEYVELKNTHAAIESYRRAVDVNRRDYRAWYGLGQTYEVLEMHAYALWYYKKAAGLRPWDGKMWQAVGSCLQKMGRDRDGIKALKRALLADSYYDSTASSFGSAGAVDRLAQMDPEVLLQIATMYDRLDDEDEAKAYMELCLSQEDGGAAGAA</sequence>
<reference evidence="10" key="2">
    <citation type="submission" date="2023-05" db="EMBL/GenBank/DDBJ databases">
        <authorList>
            <consortium name="Lawrence Berkeley National Laboratory"/>
            <person name="Steindorff A."/>
            <person name="Hensen N."/>
            <person name="Bonometti L."/>
            <person name="Westerberg I."/>
            <person name="Brannstrom I.O."/>
            <person name="Guillou S."/>
            <person name="Cros-Aarteil S."/>
            <person name="Calhoun S."/>
            <person name="Haridas S."/>
            <person name="Kuo A."/>
            <person name="Mondo S."/>
            <person name="Pangilinan J."/>
            <person name="Riley R."/>
            <person name="Labutti K."/>
            <person name="Andreopoulos B."/>
            <person name="Lipzen A."/>
            <person name="Chen C."/>
            <person name="Yanf M."/>
            <person name="Daum C."/>
            <person name="Ng V."/>
            <person name="Clum A."/>
            <person name="Ohm R."/>
            <person name="Martin F."/>
            <person name="Silar P."/>
            <person name="Natvig D."/>
            <person name="Lalanne C."/>
            <person name="Gautier V."/>
            <person name="Ament-Velasquez S.L."/>
            <person name="Kruys A."/>
            <person name="Hutchinson M.I."/>
            <person name="Powell A.J."/>
            <person name="Barry K."/>
            <person name="Miller A.N."/>
            <person name="Grigoriev I.V."/>
            <person name="Debuchy R."/>
            <person name="Gladieux P."/>
            <person name="Thoren M.H."/>
            <person name="Johannesson H."/>
        </authorList>
    </citation>
    <scope>NUCLEOTIDE SEQUENCE</scope>
    <source>
        <strain evidence="10">CBS 123565</strain>
    </source>
</reference>
<dbReference type="SMART" id="SM00028">
    <property type="entry name" value="TPR"/>
    <property type="match status" value="6"/>
</dbReference>
<evidence type="ECO:0000313" key="10">
    <source>
        <dbReference type="EMBL" id="KAK4137664.1"/>
    </source>
</evidence>
<dbReference type="InterPro" id="IPR011990">
    <property type="entry name" value="TPR-like_helical_dom_sf"/>
</dbReference>
<organism evidence="10 11">
    <name type="scientific">Trichocladium antarcticum</name>
    <dbReference type="NCBI Taxonomy" id="1450529"/>
    <lineage>
        <taxon>Eukaryota</taxon>
        <taxon>Fungi</taxon>
        <taxon>Dikarya</taxon>
        <taxon>Ascomycota</taxon>
        <taxon>Pezizomycotina</taxon>
        <taxon>Sordariomycetes</taxon>
        <taxon>Sordariomycetidae</taxon>
        <taxon>Sordariales</taxon>
        <taxon>Chaetomiaceae</taxon>
        <taxon>Trichocladium</taxon>
    </lineage>
</organism>
<evidence type="ECO:0000256" key="6">
    <source>
        <dbReference type="ARBA" id="ARBA00023306"/>
    </source>
</evidence>
<dbReference type="EMBL" id="MU853402">
    <property type="protein sequence ID" value="KAK4137664.1"/>
    <property type="molecule type" value="Genomic_DNA"/>
</dbReference>
<evidence type="ECO:0000313" key="11">
    <source>
        <dbReference type="Proteomes" id="UP001304895"/>
    </source>
</evidence>
<feature type="repeat" description="TPR" evidence="7">
    <location>
        <begin position="446"/>
        <end position="479"/>
    </location>
</feature>
<dbReference type="GO" id="GO:0045842">
    <property type="term" value="P:positive regulation of mitotic metaphase/anaphase transition"/>
    <property type="evidence" value="ECO:0007669"/>
    <property type="project" value="TreeGrafter"/>
</dbReference>
<evidence type="ECO:0000256" key="3">
    <source>
        <dbReference type="ARBA" id="ARBA00022776"/>
    </source>
</evidence>
<dbReference type="InterPro" id="IPR007192">
    <property type="entry name" value="APC8"/>
</dbReference>
<feature type="repeat" description="TPR" evidence="7">
    <location>
        <begin position="412"/>
        <end position="445"/>
    </location>
</feature>
<evidence type="ECO:0000259" key="9">
    <source>
        <dbReference type="Pfam" id="PF04049"/>
    </source>
</evidence>
<dbReference type="Proteomes" id="UP001304895">
    <property type="component" value="Unassembled WGS sequence"/>
</dbReference>
<comment type="caution">
    <text evidence="10">The sequence shown here is derived from an EMBL/GenBank/DDBJ whole genome shotgun (WGS) entry which is preliminary data.</text>
</comment>
<evidence type="ECO:0000256" key="7">
    <source>
        <dbReference type="PROSITE-ProRule" id="PRU00339"/>
    </source>
</evidence>
<feature type="region of interest" description="Disordered" evidence="8">
    <location>
        <begin position="113"/>
        <end position="140"/>
    </location>
</feature>
<feature type="non-terminal residue" evidence="10">
    <location>
        <position position="572"/>
    </location>
</feature>
<evidence type="ECO:0000256" key="2">
    <source>
        <dbReference type="ARBA" id="ARBA00022737"/>
    </source>
</evidence>